<dbReference type="Pfam" id="PF05699">
    <property type="entry name" value="Dimer_Tnp_hAT"/>
    <property type="match status" value="1"/>
</dbReference>
<dbReference type="InterPro" id="IPR007021">
    <property type="entry name" value="DUF659"/>
</dbReference>
<dbReference type="PANTHER" id="PTHR32166">
    <property type="entry name" value="OSJNBA0013A04.12 PROTEIN"/>
    <property type="match status" value="1"/>
</dbReference>
<protein>
    <recommendedName>
        <fullName evidence="6">BED-type domain-containing protein</fullName>
    </recommendedName>
</protein>
<dbReference type="AlphaFoldDB" id="A0AAV8R8S4"/>
<gene>
    <name evidence="4" type="ORF">OPV22_014956</name>
</gene>
<evidence type="ECO:0008006" key="6">
    <source>
        <dbReference type="Google" id="ProtNLM"/>
    </source>
</evidence>
<dbReference type="EMBL" id="JAQQAF010000004">
    <property type="protein sequence ID" value="KAJ8493235.1"/>
    <property type="molecule type" value="Genomic_DNA"/>
</dbReference>
<accession>A0AAV8R8S4</accession>
<dbReference type="PANTHER" id="PTHR32166:SF123">
    <property type="entry name" value="BED-TYPE DOMAIN-CONTAINING PROTEIN"/>
    <property type="match status" value="1"/>
</dbReference>
<organism evidence="4 5">
    <name type="scientific">Ensete ventricosum</name>
    <name type="common">Abyssinian banana</name>
    <name type="synonym">Musa ensete</name>
    <dbReference type="NCBI Taxonomy" id="4639"/>
    <lineage>
        <taxon>Eukaryota</taxon>
        <taxon>Viridiplantae</taxon>
        <taxon>Streptophyta</taxon>
        <taxon>Embryophyta</taxon>
        <taxon>Tracheophyta</taxon>
        <taxon>Spermatophyta</taxon>
        <taxon>Magnoliopsida</taxon>
        <taxon>Liliopsida</taxon>
        <taxon>Zingiberales</taxon>
        <taxon>Musaceae</taxon>
        <taxon>Ensete</taxon>
    </lineage>
</organism>
<dbReference type="InterPro" id="IPR012337">
    <property type="entry name" value="RNaseH-like_sf"/>
</dbReference>
<dbReference type="InterPro" id="IPR008906">
    <property type="entry name" value="HATC_C_dom"/>
</dbReference>
<feature type="domain" description="HAT C-terminal dimerisation" evidence="3">
    <location>
        <begin position="681"/>
        <end position="758"/>
    </location>
</feature>
<feature type="compositionally biased region" description="Polar residues" evidence="1">
    <location>
        <begin position="828"/>
        <end position="845"/>
    </location>
</feature>
<reference evidence="4 5" key="1">
    <citation type="submission" date="2022-12" db="EMBL/GenBank/DDBJ databases">
        <title>Chromosome-scale assembly of the Ensete ventricosum genome.</title>
        <authorList>
            <person name="Dussert Y."/>
            <person name="Stocks J."/>
            <person name="Wendawek A."/>
            <person name="Woldeyes F."/>
            <person name="Nichols R.A."/>
            <person name="Borrell J.S."/>
        </authorList>
    </citation>
    <scope>NUCLEOTIDE SEQUENCE [LARGE SCALE GENOMIC DNA]</scope>
    <source>
        <strain evidence="5">cv. Maze</strain>
        <tissue evidence="4">Seeds</tissue>
    </source>
</reference>
<dbReference type="SUPFAM" id="SSF53098">
    <property type="entry name" value="Ribonuclease H-like"/>
    <property type="match status" value="1"/>
</dbReference>
<feature type="domain" description="DUF659" evidence="2">
    <location>
        <begin position="299"/>
        <end position="451"/>
    </location>
</feature>
<evidence type="ECO:0000313" key="4">
    <source>
        <dbReference type="EMBL" id="KAJ8493235.1"/>
    </source>
</evidence>
<proteinExistence type="predicted"/>
<evidence type="ECO:0000259" key="3">
    <source>
        <dbReference type="Pfam" id="PF05699"/>
    </source>
</evidence>
<dbReference type="Proteomes" id="UP001222027">
    <property type="component" value="Unassembled WGS sequence"/>
</dbReference>
<evidence type="ECO:0000256" key="1">
    <source>
        <dbReference type="SAM" id="MobiDB-lite"/>
    </source>
</evidence>
<evidence type="ECO:0000313" key="5">
    <source>
        <dbReference type="Proteomes" id="UP001222027"/>
    </source>
</evidence>
<sequence>MMVSRRLLLRAIVEMGRWEYKFCLCLVLTRFVLRSVERPRSLACIKGVSCLSAFTFFFISSYQLRPASPMLVREMSTSSPYDEEHTGTNDGGMEFPAIGDGHFVFEDKNLVYHEDDQVQQELEVQLGEDDQSNVSATVLWKHVVKGKKCGNAHGGSHVFKCKYCHKIYHGTYTRVYAHLMGHKKGESKGIGYCSVVKADKNLQMQIKREVEQVESTPNVVPLKKSKLNACSVATSQGPSLALSYVSPFEQDYSTQDRDDVDSKVVRCLCANGIPFNVLRSPYWEEMVLAISKELGYKSPSYEKANTIFLENERNKIDRELDDFKQKWPQYGISIVSNGWSDIKNQPLINILASNQFGSMFLHALDFVVVEKSQKRISDYMIEAIEKVGPCNVVQLITDNSIDCRDASDEVAKVYPYIFWNPCMVHTLYLILKDIINALPWLKQTYKTAKSIVKYILYHSQVVDIFQSFSKLELLKVTAITYASHYITLYLLLDIRESLTAAVLSDRWEFWATFPNIDEKIKLHGNDVKEAVMSENFWVAVQLALSIIRPIYKMIKFTDQDGPIIGEVCDRMDNMLGEIRENLRGREDMYMILEEKVLIRWNKRNAPLQCLAYALTPKYYDEEYLQIPAPGGRKRCPPDQDDEIFDSAAAAICKMHPNVDHQDVVRVQFLSFVEKKGKFSSPVAKRDARNPKINVLQWWKFHGGDTKELRDVAFKVLSQSISSLSVERPWSTYSYIRGAKRHEVNSHRADDLAYVHSNLRLLSRFSSSYKYGPHRKWDVNPELPLVDESALQWEDLCFMGLDDDDALLKQASHSSIPIQELLRIIEDVPSSNNQNGEQSQITSSVRTGGARGGRAGITELEVTKSFCFGSYN</sequence>
<comment type="caution">
    <text evidence="4">The sequence shown here is derived from an EMBL/GenBank/DDBJ whole genome shotgun (WGS) entry which is preliminary data.</text>
</comment>
<feature type="region of interest" description="Disordered" evidence="1">
    <location>
        <begin position="828"/>
        <end position="851"/>
    </location>
</feature>
<evidence type="ECO:0000259" key="2">
    <source>
        <dbReference type="Pfam" id="PF04937"/>
    </source>
</evidence>
<keyword evidence="5" id="KW-1185">Reference proteome</keyword>
<dbReference type="GO" id="GO:0046983">
    <property type="term" value="F:protein dimerization activity"/>
    <property type="evidence" value="ECO:0007669"/>
    <property type="project" value="InterPro"/>
</dbReference>
<name>A0AAV8R8S4_ENSVE</name>
<dbReference type="Pfam" id="PF04937">
    <property type="entry name" value="DUF659"/>
    <property type="match status" value="1"/>
</dbReference>